<name>A0ACB8FB64_9SAUR</name>
<dbReference type="EMBL" id="CM037621">
    <property type="protein sequence ID" value="KAH8002476.1"/>
    <property type="molecule type" value="Genomic_DNA"/>
</dbReference>
<sequence>MYPPSSMYSPKTPCTMHMENSKYSDTCNCYDKNEQKCIIHKTFFSLPECSLHVFQVLMHPKTHKMEVFTYRLHPTVRTNPLHFYRMIWSKLNSFSSCLFWWKQLEPTVTFSLKSMGFKMLNCG</sequence>
<dbReference type="Proteomes" id="UP000827872">
    <property type="component" value="Linkage Group LG08"/>
</dbReference>
<evidence type="ECO:0000313" key="1">
    <source>
        <dbReference type="EMBL" id="KAH8002476.1"/>
    </source>
</evidence>
<comment type="caution">
    <text evidence="1">The sequence shown here is derived from an EMBL/GenBank/DDBJ whole genome shotgun (WGS) entry which is preliminary data.</text>
</comment>
<evidence type="ECO:0000313" key="2">
    <source>
        <dbReference type="Proteomes" id="UP000827872"/>
    </source>
</evidence>
<protein>
    <submittedName>
        <fullName evidence="1">Uncharacterized protein</fullName>
    </submittedName>
</protein>
<organism evidence="1 2">
    <name type="scientific">Sphaerodactylus townsendi</name>
    <dbReference type="NCBI Taxonomy" id="933632"/>
    <lineage>
        <taxon>Eukaryota</taxon>
        <taxon>Metazoa</taxon>
        <taxon>Chordata</taxon>
        <taxon>Craniata</taxon>
        <taxon>Vertebrata</taxon>
        <taxon>Euteleostomi</taxon>
        <taxon>Lepidosauria</taxon>
        <taxon>Squamata</taxon>
        <taxon>Bifurcata</taxon>
        <taxon>Gekkota</taxon>
        <taxon>Sphaerodactylidae</taxon>
        <taxon>Sphaerodactylus</taxon>
    </lineage>
</organism>
<reference evidence="1" key="1">
    <citation type="submission" date="2021-08" db="EMBL/GenBank/DDBJ databases">
        <title>The first chromosome-level gecko genome reveals the dynamic sex chromosomes of Neotropical dwarf geckos (Sphaerodactylidae: Sphaerodactylus).</title>
        <authorList>
            <person name="Pinto B.J."/>
            <person name="Keating S.E."/>
            <person name="Gamble T."/>
        </authorList>
    </citation>
    <scope>NUCLEOTIDE SEQUENCE</scope>
    <source>
        <strain evidence="1">TG3544</strain>
    </source>
</reference>
<gene>
    <name evidence="1" type="ORF">K3G42_024800</name>
</gene>
<accession>A0ACB8FB64</accession>
<proteinExistence type="predicted"/>
<keyword evidence="2" id="KW-1185">Reference proteome</keyword>